<sequence>MPMRLLVWLLWLCLVIDFAAAQTLSTKDGLRLSWTADGTLRELVVAKTNFVGIGGFSSAEPKEPDKLQWVPLRGRVERKGNTLTMQVSGMDLELSATFTEQPDAIFCDGFVRNKTQADRAVVLAFVVPLDATNWQWWDNLRTARRIEPKITPLYTSTIRYGNRGEHSLYPFCAVNSDKVGIALSIALDLPVIHRFVYDAAQKQLRIEWDFGLSPDGGTRVAGKREPNTAIFRFAIYALDEPRWGMRAAADKFYRLFPESFKVRVKRFGIWMPFTDIAKIADFEDFGFAYHEGAQNPDFNRKHGFYNFRYEEPWSAWFYLPPDAPTDLTMDQLFAYPNKREQHPNLAEIVKSCGVQDEQGRFSMRTEKTDPVHWAGGQTLYNFLVNADPDIGRDEGRGARDEATKAKAMDKTLHTVLSDERLDGVYFDGFGEWVMPNENYRRDHWRVADFPLTFSWRTKQPTQLAPFGIYEYLAYAAQQLHAAGKLVMANGFGYGFPFHAHWVDVGGNEIRWTRQRDDFAFFDYRRVLAYRKPFLPLNNEFFDREFTSDVAEDYFRWALFYGFPPSCFAPGAGAFGNYWNNPEFHNRDRHLFRRYVPLIVRLCEAGWEPITHALSDNEKVLVERFGRWGDGNLHFTVYNASDQMQNTVIAIDAAKLGLSERDVRNLTIWVLTDLKPFPFAVRETNLSPLTILLGGTLAPRETALLWLARDGASVMDGLAKLAKLHLQRAVSKSQRRTQAPDELKAETKQSSEAQPKTLADWLKWLEQLQRLKAEWQRQEDGANIAADFAEAIRIVSAMVRELLALQTDAVLPHEVAAGELLRVPVDVRNTGKEVLKDARLVAMLTLTEVGTSQAQSLNPETAELSLGDLPPKALRRELLMLKVPEGWANKRANLRVALQATVMGATVNLPIDEVVVKVLPPTEITVTQFGGEPSILVRIRNNTGESLQGQVKVTSPLEFVERKVTLRARATTEIKLTAVKPPTEAQLASAKVEVVWDEGRGTRDGVTKWLSLIATPIGSNLLKNGSFEDGDKPPLPNWGFYGVGYKLSSDAVDGKQSIACESDDTQTMRGAVQTVALNQTEAVPLILHGFSKGENVFPTHLSGDYSLYLDARYVDGSPLWGEIVPFDGTRDAGRGTGWQWGWRLIVPERPLREAVVYALFRYRRGRAWFDSVYLGELRLPPSLNAEATEGEATAEPKSLRALTDRDFRTMWEGKGEKQVVLAVKSAATISQVAIWWHIPERRADFVSVEVWVDGNWQKVSERPTDADTWLTVLDFEATKTQRLRITFRGISYAVREIELR</sequence>
<gene>
    <name evidence="2" type="ORF">HRbin17_01219</name>
</gene>
<proteinExistence type="predicted"/>
<dbReference type="Proteomes" id="UP000236173">
    <property type="component" value="Unassembled WGS sequence"/>
</dbReference>
<name>A0A2H5XC11_9BACT</name>
<feature type="compositionally biased region" description="Basic and acidic residues" evidence="1">
    <location>
        <begin position="737"/>
        <end position="748"/>
    </location>
</feature>
<dbReference type="Gene3D" id="2.60.120.260">
    <property type="entry name" value="Galactose-binding domain-like"/>
    <property type="match status" value="2"/>
</dbReference>
<dbReference type="EMBL" id="BEHT01000014">
    <property type="protein sequence ID" value="GBC98705.1"/>
    <property type="molecule type" value="Genomic_DNA"/>
</dbReference>
<reference evidence="3" key="1">
    <citation type="submission" date="2017-09" db="EMBL/GenBank/DDBJ databases">
        <title>Metaegenomics of thermophilic ammonia-oxidizing enrichment culture.</title>
        <authorList>
            <person name="Kato S."/>
            <person name="Suzuki K."/>
        </authorList>
    </citation>
    <scope>NUCLEOTIDE SEQUENCE [LARGE SCALE GENOMIC DNA]</scope>
</reference>
<protein>
    <submittedName>
        <fullName evidence="2">Uncharacterized protein</fullName>
    </submittedName>
</protein>
<comment type="caution">
    <text evidence="2">The sequence shown here is derived from an EMBL/GenBank/DDBJ whole genome shotgun (WGS) entry which is preliminary data.</text>
</comment>
<evidence type="ECO:0000256" key="1">
    <source>
        <dbReference type="SAM" id="MobiDB-lite"/>
    </source>
</evidence>
<dbReference type="SUPFAM" id="SSF49785">
    <property type="entry name" value="Galactose-binding domain-like"/>
    <property type="match status" value="1"/>
</dbReference>
<dbReference type="InterPro" id="IPR008979">
    <property type="entry name" value="Galactose-bd-like_sf"/>
</dbReference>
<evidence type="ECO:0000313" key="2">
    <source>
        <dbReference type="EMBL" id="GBC98705.1"/>
    </source>
</evidence>
<evidence type="ECO:0000313" key="3">
    <source>
        <dbReference type="Proteomes" id="UP000236173"/>
    </source>
</evidence>
<feature type="region of interest" description="Disordered" evidence="1">
    <location>
        <begin position="731"/>
        <end position="753"/>
    </location>
</feature>
<accession>A0A2H5XC11</accession>
<organism evidence="2 3">
    <name type="scientific">Candidatus Fervidibacter japonicus</name>
    <dbReference type="NCBI Taxonomy" id="2035412"/>
    <lineage>
        <taxon>Bacteria</taxon>
        <taxon>Candidatus Fervidibacterota</taxon>
        <taxon>Candidatus Fervidibacter</taxon>
    </lineage>
</organism>